<organism evidence="1 2">
    <name type="scientific">Populus deltoides</name>
    <name type="common">Eastern poplar</name>
    <name type="synonym">Eastern cottonwood</name>
    <dbReference type="NCBI Taxonomy" id="3696"/>
    <lineage>
        <taxon>Eukaryota</taxon>
        <taxon>Viridiplantae</taxon>
        <taxon>Streptophyta</taxon>
        <taxon>Embryophyta</taxon>
        <taxon>Tracheophyta</taxon>
        <taxon>Spermatophyta</taxon>
        <taxon>Magnoliopsida</taxon>
        <taxon>eudicotyledons</taxon>
        <taxon>Gunneridae</taxon>
        <taxon>Pentapetalae</taxon>
        <taxon>rosids</taxon>
        <taxon>fabids</taxon>
        <taxon>Malpighiales</taxon>
        <taxon>Salicaceae</taxon>
        <taxon>Saliceae</taxon>
        <taxon>Populus</taxon>
    </lineage>
</organism>
<comment type="caution">
    <text evidence="1">The sequence shown here is derived from an EMBL/GenBank/DDBJ whole genome shotgun (WGS) entry which is preliminary data.</text>
</comment>
<name>A0A8T2YRA8_POPDE</name>
<accession>A0A8T2YRA8</accession>
<proteinExistence type="predicted"/>
<evidence type="ECO:0000313" key="1">
    <source>
        <dbReference type="EMBL" id="KAH8507600.1"/>
    </source>
</evidence>
<gene>
    <name evidence="1" type="ORF">H0E87_009953</name>
</gene>
<sequence>DDGGMITSMPVSPCSSPLRQHGSAYRNYLSPHSPYAMVGQSSYHGLGAVATESLGAAVSSNCSWGALDGLDRGSCDGRPLVLYYNLEFASGTSGRATVSILSRTFS</sequence>
<reference evidence="1" key="1">
    <citation type="journal article" date="2021" name="J. Hered.">
        <title>Genome Assembly of Salicaceae Populus deltoides (Eastern Cottonwood) I-69 Based on Nanopore Sequencing and Hi-C Technologies.</title>
        <authorList>
            <person name="Bai S."/>
            <person name="Wu H."/>
            <person name="Zhang J."/>
            <person name="Pan Z."/>
            <person name="Zhao W."/>
            <person name="Li Z."/>
            <person name="Tong C."/>
        </authorList>
    </citation>
    <scope>NUCLEOTIDE SEQUENCE</scope>
    <source>
        <tissue evidence="1">Leaf</tissue>
    </source>
</reference>
<evidence type="ECO:0000313" key="2">
    <source>
        <dbReference type="Proteomes" id="UP000807159"/>
    </source>
</evidence>
<dbReference type="Proteomes" id="UP000807159">
    <property type="component" value="Chromosome 5"/>
</dbReference>
<keyword evidence="2" id="KW-1185">Reference proteome</keyword>
<protein>
    <submittedName>
        <fullName evidence="1">Uncharacterized protein</fullName>
    </submittedName>
</protein>
<dbReference type="AlphaFoldDB" id="A0A8T2YRA8"/>
<feature type="non-terminal residue" evidence="1">
    <location>
        <position position="1"/>
    </location>
</feature>
<dbReference type="EMBL" id="JACEGQ020000005">
    <property type="protein sequence ID" value="KAH8507600.1"/>
    <property type="molecule type" value="Genomic_DNA"/>
</dbReference>